<evidence type="ECO:0000313" key="10">
    <source>
        <dbReference type="EMBL" id="CUO09644.1"/>
    </source>
</evidence>
<evidence type="ECO:0000256" key="3">
    <source>
        <dbReference type="ARBA" id="ARBA00022618"/>
    </source>
</evidence>
<dbReference type="GO" id="GO:0005886">
    <property type="term" value="C:plasma membrane"/>
    <property type="evidence" value="ECO:0007669"/>
    <property type="project" value="TreeGrafter"/>
</dbReference>
<evidence type="ECO:0000259" key="9">
    <source>
        <dbReference type="PROSITE" id="PS51779"/>
    </source>
</evidence>
<dbReference type="InterPro" id="IPR013685">
    <property type="entry name" value="POTRA_FtsQ_type"/>
</dbReference>
<evidence type="ECO:0000256" key="1">
    <source>
        <dbReference type="ARBA" id="ARBA00004370"/>
    </source>
</evidence>
<keyword evidence="7" id="KW-0131">Cell cycle</keyword>
<dbReference type="Pfam" id="PF03799">
    <property type="entry name" value="FtsQ_DivIB_C"/>
    <property type="match status" value="1"/>
</dbReference>
<dbReference type="PANTHER" id="PTHR37820">
    <property type="entry name" value="CELL DIVISION PROTEIN DIVIB"/>
    <property type="match status" value="1"/>
</dbReference>
<dbReference type="EMBL" id="CYYU01000027">
    <property type="protein sequence ID" value="CUO09644.1"/>
    <property type="molecule type" value="Genomic_DNA"/>
</dbReference>
<dbReference type="InterPro" id="IPR034746">
    <property type="entry name" value="POTRA"/>
</dbReference>
<dbReference type="OrthoDB" id="1633656at2"/>
<keyword evidence="4 8" id="KW-0812">Transmembrane</keyword>
<dbReference type="InterPro" id="IPR050487">
    <property type="entry name" value="FtsQ_DivIB"/>
</dbReference>
<evidence type="ECO:0000256" key="8">
    <source>
        <dbReference type="SAM" id="Phobius"/>
    </source>
</evidence>
<keyword evidence="11" id="KW-1185">Reference proteome</keyword>
<comment type="subcellular location">
    <subcellularLocation>
        <location evidence="1">Membrane</location>
    </subcellularLocation>
</comment>
<dbReference type="PANTHER" id="PTHR37820:SF1">
    <property type="entry name" value="CELL DIVISION PROTEIN FTSQ"/>
    <property type="match status" value="1"/>
</dbReference>
<dbReference type="Gene3D" id="3.10.20.310">
    <property type="entry name" value="membrane protein fhac"/>
    <property type="match status" value="1"/>
</dbReference>
<keyword evidence="6 8" id="KW-0472">Membrane</keyword>
<evidence type="ECO:0000256" key="7">
    <source>
        <dbReference type="ARBA" id="ARBA00023306"/>
    </source>
</evidence>
<feature type="domain" description="POTRA" evidence="9">
    <location>
        <begin position="38"/>
        <end position="106"/>
    </location>
</feature>
<dbReference type="PROSITE" id="PS51779">
    <property type="entry name" value="POTRA"/>
    <property type="match status" value="1"/>
</dbReference>
<dbReference type="STRING" id="187979.ERS852385_02122"/>
<dbReference type="Gene3D" id="3.40.50.10960">
    <property type="match status" value="1"/>
</dbReference>
<gene>
    <name evidence="10" type="primary">divIB</name>
    <name evidence="10" type="ORF">ERS852385_02122</name>
</gene>
<evidence type="ECO:0000256" key="5">
    <source>
        <dbReference type="ARBA" id="ARBA00022989"/>
    </source>
</evidence>
<keyword evidence="5 8" id="KW-1133">Transmembrane helix</keyword>
<dbReference type="AlphaFoldDB" id="A0A174C920"/>
<protein>
    <submittedName>
        <fullName evidence="10">Division initiation protein DivIB</fullName>
    </submittedName>
</protein>
<name>A0A174C920_9FIRM</name>
<reference evidence="10 11" key="1">
    <citation type="submission" date="2015-09" db="EMBL/GenBank/DDBJ databases">
        <authorList>
            <consortium name="Pathogen Informatics"/>
        </authorList>
    </citation>
    <scope>NUCLEOTIDE SEQUENCE [LARGE SCALE GENOMIC DNA]</scope>
    <source>
        <strain evidence="10 11">2789STDY5608828</strain>
    </source>
</reference>
<dbReference type="GeneID" id="83710662"/>
<evidence type="ECO:0000313" key="11">
    <source>
        <dbReference type="Proteomes" id="UP000095546"/>
    </source>
</evidence>
<dbReference type="InterPro" id="IPR005548">
    <property type="entry name" value="Cell_div_FtsQ/DivIB_C"/>
</dbReference>
<evidence type="ECO:0000256" key="2">
    <source>
        <dbReference type="ARBA" id="ARBA00022475"/>
    </source>
</evidence>
<organism evidence="10 11">
    <name type="scientific">Mitsuokella jalaludinii</name>
    <dbReference type="NCBI Taxonomy" id="187979"/>
    <lineage>
        <taxon>Bacteria</taxon>
        <taxon>Bacillati</taxon>
        <taxon>Bacillota</taxon>
        <taxon>Negativicutes</taxon>
        <taxon>Selenomonadales</taxon>
        <taxon>Selenomonadaceae</taxon>
        <taxon>Mitsuokella</taxon>
    </lineage>
</organism>
<dbReference type="GO" id="GO:0051301">
    <property type="term" value="P:cell division"/>
    <property type="evidence" value="ECO:0007669"/>
    <property type="project" value="UniProtKB-KW"/>
</dbReference>
<sequence length="257" mass="29005">MKEQEQKKHRSGRRLFKGLLFLAACGLVMAIMVYTPIFTLQRVEVSGISYLTREQVLEIGRIHTGEPLFQLQTDAVAQNLMHDLRIESAVVRRRLPDRLEIEVVERKPVATVACDYGYLDLDHNGKIIAAYRALHSVPIPLITGMEVKGLYLGDEVKDENVKKVLYFLSQIDTEALNQISEVNIANPDGVVAYANSSVQIRLGKLDRLDEKAVLTADFVKSLKTSRHAIDYVDFSYEAPFIKLKGFDPNLEKEEGKS</sequence>
<proteinExistence type="predicted"/>
<keyword evidence="3" id="KW-0132">Cell division</keyword>
<keyword evidence="2" id="KW-1003">Cell membrane</keyword>
<evidence type="ECO:0000256" key="6">
    <source>
        <dbReference type="ARBA" id="ARBA00023136"/>
    </source>
</evidence>
<dbReference type="eggNOG" id="COG1589">
    <property type="taxonomic scope" value="Bacteria"/>
</dbReference>
<evidence type="ECO:0000256" key="4">
    <source>
        <dbReference type="ARBA" id="ARBA00022692"/>
    </source>
</evidence>
<feature type="transmembrane region" description="Helical" evidence="8">
    <location>
        <begin position="20"/>
        <end position="40"/>
    </location>
</feature>
<dbReference type="Pfam" id="PF08478">
    <property type="entry name" value="POTRA_1"/>
    <property type="match status" value="1"/>
</dbReference>
<dbReference type="Proteomes" id="UP000095546">
    <property type="component" value="Unassembled WGS sequence"/>
</dbReference>
<dbReference type="RefSeq" id="WP_081828480.1">
    <property type="nucleotide sequence ID" value="NZ_CABIWZ010000027.1"/>
</dbReference>
<accession>A0A174C920</accession>